<evidence type="ECO:0000313" key="2">
    <source>
        <dbReference type="Proteomes" id="UP000198226"/>
    </source>
</evidence>
<proteinExistence type="predicted"/>
<gene>
    <name evidence="1" type="ORF">GA0070623_2588</name>
</gene>
<name>A0A1C5IIB0_9ACTN</name>
<sequence length="270" mass="29492">MIATGHQSVIEATHRLLQIDPRQLAGLKVRAGEHLAAILTTTFLGNAPHAVDLRGDVDLRFNLPEQPPFPLSPGGDVAFEVKSMPGPFREFSESINRAARRGHRENFSIIVLVEHANDILSSAHPVLMQAQNALLRKAPGETSRNIFLVIHPFDRFALETYESPAIGAALAPAAIHPALDTLWVLWVPDHLTVWCTKDQTWTDLLFTGANLDEPPEAGRSPLAVLQEAESDFLAAVAGHSGYTDSPYLYEIARSQDPSTRRPAPSPSPGR</sequence>
<evidence type="ECO:0000313" key="1">
    <source>
        <dbReference type="EMBL" id="SCG58138.1"/>
    </source>
</evidence>
<dbReference type="AlphaFoldDB" id="A0A1C5IIB0"/>
<protein>
    <submittedName>
        <fullName evidence="1">Uncharacterized protein</fullName>
    </submittedName>
</protein>
<dbReference type="Proteomes" id="UP000198226">
    <property type="component" value="Chromosome I"/>
</dbReference>
<organism evidence="1 2">
    <name type="scientific">Micromonospora rifamycinica</name>
    <dbReference type="NCBI Taxonomy" id="291594"/>
    <lineage>
        <taxon>Bacteria</taxon>
        <taxon>Bacillati</taxon>
        <taxon>Actinomycetota</taxon>
        <taxon>Actinomycetes</taxon>
        <taxon>Micromonosporales</taxon>
        <taxon>Micromonosporaceae</taxon>
        <taxon>Micromonospora</taxon>
    </lineage>
</organism>
<accession>A0A1C5IIB0</accession>
<dbReference type="EMBL" id="LT607752">
    <property type="protein sequence ID" value="SCG58138.1"/>
    <property type="molecule type" value="Genomic_DNA"/>
</dbReference>
<keyword evidence="2" id="KW-1185">Reference proteome</keyword>
<reference evidence="2" key="1">
    <citation type="submission" date="2016-06" db="EMBL/GenBank/DDBJ databases">
        <authorList>
            <person name="Varghese N."/>
            <person name="Submissions Spin"/>
        </authorList>
    </citation>
    <scope>NUCLEOTIDE SEQUENCE [LARGE SCALE GENOMIC DNA]</scope>
    <source>
        <strain evidence="2">DSM 44983</strain>
    </source>
</reference>